<keyword evidence="3 13" id="KW-0963">Cytoplasm</keyword>
<feature type="binding site" evidence="13">
    <location>
        <position position="81"/>
    </location>
    <ligand>
        <name>[4Fe-4S] cluster</name>
        <dbReference type="ChEBI" id="CHEBI:49883"/>
        <label>1</label>
    </ligand>
</feature>
<reference evidence="17" key="1">
    <citation type="submission" date="2021-01" db="EMBL/GenBank/DDBJ databases">
        <title>Modified the classification status of verrucomicrobia.</title>
        <authorList>
            <person name="Feng X."/>
        </authorList>
    </citation>
    <scope>NUCLEOTIDE SEQUENCE</scope>
    <source>
        <strain evidence="17">KCTC 12986</strain>
    </source>
</reference>
<dbReference type="InterPro" id="IPR007197">
    <property type="entry name" value="rSAM"/>
</dbReference>
<evidence type="ECO:0000259" key="16">
    <source>
        <dbReference type="PROSITE" id="PS51918"/>
    </source>
</evidence>
<dbReference type="SMART" id="SM00729">
    <property type="entry name" value="Elp3"/>
    <property type="match status" value="1"/>
</dbReference>
<comment type="caution">
    <text evidence="17">The sequence shown here is derived from an EMBL/GenBank/DDBJ whole genome shotgun (WGS) entry which is preliminary data.</text>
</comment>
<organism evidence="17 18">
    <name type="scientific">Roseibacillus ishigakijimensis</name>
    <dbReference type="NCBI Taxonomy" id="454146"/>
    <lineage>
        <taxon>Bacteria</taxon>
        <taxon>Pseudomonadati</taxon>
        <taxon>Verrucomicrobiota</taxon>
        <taxon>Verrucomicrobiia</taxon>
        <taxon>Verrucomicrobiales</taxon>
        <taxon>Verrucomicrobiaceae</taxon>
        <taxon>Roseibacillus</taxon>
    </lineage>
</organism>
<keyword evidence="8 13" id="KW-0411">Iron-sulfur</keyword>
<evidence type="ECO:0000259" key="14">
    <source>
        <dbReference type="PROSITE" id="PS50926"/>
    </source>
</evidence>
<evidence type="ECO:0000256" key="4">
    <source>
        <dbReference type="ARBA" id="ARBA00022679"/>
    </source>
</evidence>
<feature type="domain" description="TRAM" evidence="14">
    <location>
        <begin position="416"/>
        <end position="480"/>
    </location>
</feature>
<dbReference type="SUPFAM" id="SSF102114">
    <property type="entry name" value="Radical SAM enzymes"/>
    <property type="match status" value="1"/>
</dbReference>
<dbReference type="InterPro" id="IPR006463">
    <property type="entry name" value="MiaB_methiolase"/>
</dbReference>
<dbReference type="HAMAP" id="MF_01864">
    <property type="entry name" value="tRNA_metthiotr_MiaB"/>
    <property type="match status" value="1"/>
</dbReference>
<dbReference type="InterPro" id="IPR002792">
    <property type="entry name" value="TRAM_dom"/>
</dbReference>
<feature type="binding site" evidence="13">
    <location>
        <position position="197"/>
    </location>
    <ligand>
        <name>[4Fe-4S] cluster</name>
        <dbReference type="ChEBI" id="CHEBI:49883"/>
        <label>2</label>
        <note>4Fe-4S-S-AdoMet</note>
    </ligand>
</feature>
<evidence type="ECO:0000256" key="7">
    <source>
        <dbReference type="ARBA" id="ARBA00023004"/>
    </source>
</evidence>
<keyword evidence="2 13" id="KW-0004">4Fe-4S</keyword>
<evidence type="ECO:0000256" key="12">
    <source>
        <dbReference type="ARBA" id="ARBA00081141"/>
    </source>
</evidence>
<dbReference type="PROSITE" id="PS51449">
    <property type="entry name" value="MTTASE_N"/>
    <property type="match status" value="1"/>
</dbReference>
<dbReference type="GO" id="GO:0051539">
    <property type="term" value="F:4 iron, 4 sulfur cluster binding"/>
    <property type="evidence" value="ECO:0007669"/>
    <property type="project" value="UniProtKB-UniRule"/>
</dbReference>
<dbReference type="InterPro" id="IPR023404">
    <property type="entry name" value="rSAM_horseshoe"/>
</dbReference>
<comment type="subunit">
    <text evidence="13">Monomer.</text>
</comment>
<dbReference type="Proteomes" id="UP000604083">
    <property type="component" value="Unassembled WGS sequence"/>
</dbReference>
<evidence type="ECO:0000256" key="1">
    <source>
        <dbReference type="ARBA" id="ARBA00003234"/>
    </source>
</evidence>
<dbReference type="Pfam" id="PF01938">
    <property type="entry name" value="TRAM"/>
    <property type="match status" value="1"/>
</dbReference>
<evidence type="ECO:0000256" key="11">
    <source>
        <dbReference type="ARBA" id="ARBA00080698"/>
    </source>
</evidence>
<comment type="catalytic activity">
    <reaction evidence="13">
        <text>N(6)-dimethylallyladenosine(37) in tRNA + (sulfur carrier)-SH + AH2 + 2 S-adenosyl-L-methionine = 2-methylsulfanyl-N(6)-dimethylallyladenosine(37) in tRNA + (sulfur carrier)-H + 5'-deoxyadenosine + L-methionine + A + S-adenosyl-L-homocysteine + 2 H(+)</text>
        <dbReference type="Rhea" id="RHEA:37067"/>
        <dbReference type="Rhea" id="RHEA-COMP:10375"/>
        <dbReference type="Rhea" id="RHEA-COMP:10376"/>
        <dbReference type="Rhea" id="RHEA-COMP:14737"/>
        <dbReference type="Rhea" id="RHEA-COMP:14739"/>
        <dbReference type="ChEBI" id="CHEBI:13193"/>
        <dbReference type="ChEBI" id="CHEBI:15378"/>
        <dbReference type="ChEBI" id="CHEBI:17319"/>
        <dbReference type="ChEBI" id="CHEBI:17499"/>
        <dbReference type="ChEBI" id="CHEBI:29917"/>
        <dbReference type="ChEBI" id="CHEBI:57844"/>
        <dbReference type="ChEBI" id="CHEBI:57856"/>
        <dbReference type="ChEBI" id="CHEBI:59789"/>
        <dbReference type="ChEBI" id="CHEBI:64428"/>
        <dbReference type="ChEBI" id="CHEBI:74415"/>
        <dbReference type="ChEBI" id="CHEBI:74417"/>
        <dbReference type="EC" id="2.8.4.3"/>
    </reaction>
</comment>
<evidence type="ECO:0000313" key="18">
    <source>
        <dbReference type="Proteomes" id="UP000604083"/>
    </source>
</evidence>
<evidence type="ECO:0000256" key="9">
    <source>
        <dbReference type="ARBA" id="ARBA00033765"/>
    </source>
</evidence>
<name>A0A934VLA6_9BACT</name>
<dbReference type="EC" id="2.8.4.3" evidence="9 13"/>
<keyword evidence="6 13" id="KW-0479">Metal-binding</keyword>
<dbReference type="InterPro" id="IPR005839">
    <property type="entry name" value="Methylthiotransferase"/>
</dbReference>
<dbReference type="InterPro" id="IPR020612">
    <property type="entry name" value="Methylthiotransferase_CS"/>
</dbReference>
<dbReference type="InterPro" id="IPR058240">
    <property type="entry name" value="rSAM_sf"/>
</dbReference>
<dbReference type="PROSITE" id="PS50926">
    <property type="entry name" value="TRAM"/>
    <property type="match status" value="1"/>
</dbReference>
<comment type="subcellular location">
    <subcellularLocation>
        <location evidence="13">Cytoplasm</location>
    </subcellularLocation>
</comment>
<accession>A0A934VLA6</accession>
<feature type="binding site" evidence="13">
    <location>
        <position position="200"/>
    </location>
    <ligand>
        <name>[4Fe-4S] cluster</name>
        <dbReference type="ChEBI" id="CHEBI:49883"/>
        <label>2</label>
        <note>4Fe-4S-S-AdoMet</note>
    </ligand>
</feature>
<dbReference type="PANTHER" id="PTHR43020:SF2">
    <property type="entry name" value="MITOCHONDRIAL TRNA METHYLTHIOTRANSFERASE CDK5RAP1"/>
    <property type="match status" value="1"/>
</dbReference>
<dbReference type="RefSeq" id="WP_200390116.1">
    <property type="nucleotide sequence ID" value="NZ_JAENIO010000002.1"/>
</dbReference>
<proteinExistence type="inferred from homology"/>
<feature type="binding site" evidence="13">
    <location>
        <position position="47"/>
    </location>
    <ligand>
        <name>[4Fe-4S] cluster</name>
        <dbReference type="ChEBI" id="CHEBI:49883"/>
        <label>1</label>
    </ligand>
</feature>
<dbReference type="CDD" id="cd01335">
    <property type="entry name" value="Radical_SAM"/>
    <property type="match status" value="1"/>
</dbReference>
<evidence type="ECO:0000256" key="8">
    <source>
        <dbReference type="ARBA" id="ARBA00023014"/>
    </source>
</evidence>
<dbReference type="PROSITE" id="PS01278">
    <property type="entry name" value="MTTASE_RADICAL"/>
    <property type="match status" value="1"/>
</dbReference>
<dbReference type="EMBL" id="JAENIO010000002">
    <property type="protein sequence ID" value="MBK1832685.1"/>
    <property type="molecule type" value="Genomic_DNA"/>
</dbReference>
<comment type="function">
    <text evidence="1 13">Catalyzes the methylthiolation of N6-(dimethylallyl)adenosine (i(6)A), leading to the formation of 2-methylthio-N6-(dimethylallyl)adenosine (ms(2)i(6)A) at position 37 in tRNAs that read codons beginning with uridine.</text>
</comment>
<dbReference type="GO" id="GO:0032324">
    <property type="term" value="P:molybdopterin cofactor biosynthetic process"/>
    <property type="evidence" value="ECO:0007669"/>
    <property type="project" value="UniProtKB-ARBA"/>
</dbReference>
<dbReference type="SFLD" id="SFLDG01082">
    <property type="entry name" value="B12-binding_domain_containing"/>
    <property type="match status" value="1"/>
</dbReference>
<evidence type="ECO:0000259" key="15">
    <source>
        <dbReference type="PROSITE" id="PS51449"/>
    </source>
</evidence>
<keyword evidence="7 13" id="KW-0408">Iron</keyword>
<dbReference type="SFLD" id="SFLDG01061">
    <property type="entry name" value="methylthiotransferase"/>
    <property type="match status" value="1"/>
</dbReference>
<dbReference type="PANTHER" id="PTHR43020">
    <property type="entry name" value="CDK5 REGULATORY SUBUNIT-ASSOCIATED PROTEIN 1"/>
    <property type="match status" value="1"/>
</dbReference>
<evidence type="ECO:0000256" key="2">
    <source>
        <dbReference type="ARBA" id="ARBA00022485"/>
    </source>
</evidence>
<dbReference type="InterPro" id="IPR038135">
    <property type="entry name" value="Methylthiotransferase_N_sf"/>
</dbReference>
<dbReference type="Pfam" id="PF00919">
    <property type="entry name" value="UPF0004"/>
    <property type="match status" value="1"/>
</dbReference>
<dbReference type="AlphaFoldDB" id="A0A934VLA6"/>
<dbReference type="FunFam" id="3.40.50.12160:FF:000003">
    <property type="entry name" value="CDK5 regulatory subunit-associated protein 1"/>
    <property type="match status" value="1"/>
</dbReference>
<comment type="cofactor">
    <cofactor evidence="13">
        <name>[4Fe-4S] cluster</name>
        <dbReference type="ChEBI" id="CHEBI:49883"/>
    </cofactor>
    <text evidence="13">Binds 2 [4Fe-4S] clusters. One cluster is coordinated with 3 cysteines and an exchangeable S-adenosyl-L-methionine.</text>
</comment>
<dbReference type="GO" id="GO:0035597">
    <property type="term" value="F:tRNA-2-methylthio-N(6)-dimethylallyladenosine(37) synthase activity"/>
    <property type="evidence" value="ECO:0007669"/>
    <property type="project" value="UniProtKB-EC"/>
</dbReference>
<dbReference type="Gene3D" id="3.40.50.12160">
    <property type="entry name" value="Methylthiotransferase, N-terminal domain"/>
    <property type="match status" value="1"/>
</dbReference>
<evidence type="ECO:0000256" key="13">
    <source>
        <dbReference type="HAMAP-Rule" id="MF_01864"/>
    </source>
</evidence>
<protein>
    <recommendedName>
        <fullName evidence="10 13">tRNA-2-methylthio-N(6)-dimethylallyladenosine synthase</fullName>
        <ecNumber evidence="9 13">2.8.4.3</ecNumber>
    </recommendedName>
    <alternativeName>
        <fullName evidence="12 13">(Dimethylallyl)adenosine tRNA methylthiotransferase MiaB</fullName>
    </alternativeName>
    <alternativeName>
        <fullName evidence="11 13">tRNA-i(6)A37 methylthiotransferase</fullName>
    </alternativeName>
</protein>
<keyword evidence="18" id="KW-1185">Reference proteome</keyword>
<dbReference type="GO" id="GO:0046872">
    <property type="term" value="F:metal ion binding"/>
    <property type="evidence" value="ECO:0007669"/>
    <property type="project" value="UniProtKB-KW"/>
</dbReference>
<keyword evidence="4 13" id="KW-0808">Transferase</keyword>
<keyword evidence="5 13" id="KW-0949">S-adenosyl-L-methionine</keyword>
<evidence type="ECO:0000256" key="10">
    <source>
        <dbReference type="ARBA" id="ARBA00068570"/>
    </source>
</evidence>
<feature type="binding site" evidence="13">
    <location>
        <position position="193"/>
    </location>
    <ligand>
        <name>[4Fe-4S] cluster</name>
        <dbReference type="ChEBI" id="CHEBI:49883"/>
        <label>2</label>
        <note>4Fe-4S-S-AdoMet</note>
    </ligand>
</feature>
<evidence type="ECO:0000313" key="17">
    <source>
        <dbReference type="EMBL" id="MBK1832685.1"/>
    </source>
</evidence>
<dbReference type="Pfam" id="PF04055">
    <property type="entry name" value="Radical_SAM"/>
    <property type="match status" value="1"/>
</dbReference>
<dbReference type="PROSITE" id="PS01305">
    <property type="entry name" value="MOAA_NIFB_PQQE"/>
    <property type="match status" value="1"/>
</dbReference>
<dbReference type="PROSITE" id="PS51918">
    <property type="entry name" value="RADICAL_SAM"/>
    <property type="match status" value="1"/>
</dbReference>
<comment type="similarity">
    <text evidence="13">Belongs to the methylthiotransferase family. MiaB subfamily.</text>
</comment>
<dbReference type="InterPro" id="IPR006638">
    <property type="entry name" value="Elp3/MiaA/NifB-like_rSAM"/>
</dbReference>
<gene>
    <name evidence="13" type="primary">miaB</name>
    <name evidence="17" type="ORF">JIN78_01315</name>
</gene>
<dbReference type="GO" id="GO:0005829">
    <property type="term" value="C:cytosol"/>
    <property type="evidence" value="ECO:0007669"/>
    <property type="project" value="TreeGrafter"/>
</dbReference>
<dbReference type="FunFam" id="3.80.30.20:FF:000001">
    <property type="entry name" value="tRNA-2-methylthio-N(6)-dimethylallyladenosine synthase 2"/>
    <property type="match status" value="1"/>
</dbReference>
<evidence type="ECO:0000256" key="3">
    <source>
        <dbReference type="ARBA" id="ARBA00022490"/>
    </source>
</evidence>
<feature type="binding site" evidence="13">
    <location>
        <position position="11"/>
    </location>
    <ligand>
        <name>[4Fe-4S] cluster</name>
        <dbReference type="ChEBI" id="CHEBI:49883"/>
        <label>1</label>
    </ligand>
</feature>
<dbReference type="InterPro" id="IPR013848">
    <property type="entry name" value="Methylthiotransferase_N"/>
</dbReference>
<evidence type="ECO:0000256" key="5">
    <source>
        <dbReference type="ARBA" id="ARBA00022691"/>
    </source>
</evidence>
<feature type="domain" description="Radical SAM core" evidence="16">
    <location>
        <begin position="179"/>
        <end position="413"/>
    </location>
</feature>
<dbReference type="NCBIfam" id="TIGR00089">
    <property type="entry name" value="MiaB/RimO family radical SAM methylthiotransferase"/>
    <property type="match status" value="1"/>
</dbReference>
<keyword evidence="13" id="KW-0819">tRNA processing</keyword>
<dbReference type="Gene3D" id="3.80.30.20">
    <property type="entry name" value="tm_1862 like domain"/>
    <property type="match status" value="1"/>
</dbReference>
<dbReference type="SFLD" id="SFLDF00273">
    <property type="entry name" value="(dimethylallyl)adenosine_tRNA"/>
    <property type="match status" value="1"/>
</dbReference>
<dbReference type="SFLD" id="SFLDS00029">
    <property type="entry name" value="Radical_SAM"/>
    <property type="match status" value="1"/>
</dbReference>
<sequence>MPKVFIKTYGCQMNERDSEQVAREFVDGGYTLTKDEADADAILVNTCSVRDQAEQKALGKMGMMGKHREERSHVVYGFMGCMAQSRGAELFDRIPHLDVVVGTQKYHRVFHHVDGILRSRLVDRMDEVGGEMVTTRVEDEVSIRPLGGNGKPKPLSAGLVDIEEEEGSQNTIRDHIPSQKKGASSFVSIMQGCNMRCSFCIVPDTRGRERGRPIRQIVDEVKQLRDQGVKEVTLLGQIVNLYGRTEFEKVDGKSPFVQLLEAVHEVDGIERIRFTSPHPIGYRDDLVAAFTYLPKLCSHIHFPMQSGSDRILKAMRRPYKNEKFIAICEKMKAARPDMAITTDIIVGFPGETEEDFLATVDCVKHIGFDNSFIFRYSKRKDTPAAEMEGQLSEKVKEERNQELLRIQGEITKAKNAALIGTRQQVLCEGASKTNKQRLSGRTVHNKIVIFDGDVDRMEGEIFDVLVEDSTGYTLYGRPDLG</sequence>
<feature type="domain" description="MTTase N-terminal" evidence="15">
    <location>
        <begin position="2"/>
        <end position="118"/>
    </location>
</feature>
<dbReference type="InterPro" id="IPR000385">
    <property type="entry name" value="MoaA_NifB_PqqE_Fe-S-bd_CS"/>
</dbReference>
<evidence type="ECO:0000256" key="6">
    <source>
        <dbReference type="ARBA" id="ARBA00022723"/>
    </source>
</evidence>